<feature type="binding site" evidence="4">
    <location>
        <begin position="62"/>
        <end position="65"/>
    </location>
    <ligand>
        <name>GTP</name>
        <dbReference type="ChEBI" id="CHEBI:37565"/>
    </ligand>
</feature>
<keyword evidence="1 4" id="KW-0547">Nucleotide-binding</keyword>
<dbReference type="InterPro" id="IPR053931">
    <property type="entry name" value="RapZ_C"/>
</dbReference>
<proteinExistence type="inferred from homology"/>
<dbReference type="PANTHER" id="PTHR30448:SF0">
    <property type="entry name" value="RNASE ADAPTER PROTEIN RAPZ"/>
    <property type="match status" value="1"/>
</dbReference>
<evidence type="ECO:0000313" key="7">
    <source>
        <dbReference type="EMBL" id="OOL80688.1"/>
    </source>
</evidence>
<dbReference type="Pfam" id="PF22740">
    <property type="entry name" value="PapZ_C"/>
    <property type="match status" value="1"/>
</dbReference>
<dbReference type="PIRSF" id="PIRSF005052">
    <property type="entry name" value="P-loopkin"/>
    <property type="match status" value="1"/>
</dbReference>
<keyword evidence="3 4" id="KW-0342">GTP-binding</keyword>
<name>A0A1S8KLR5_9LACT</name>
<evidence type="ECO:0000256" key="1">
    <source>
        <dbReference type="ARBA" id="ARBA00022741"/>
    </source>
</evidence>
<dbReference type="GO" id="GO:0005524">
    <property type="term" value="F:ATP binding"/>
    <property type="evidence" value="ECO:0007669"/>
    <property type="project" value="UniProtKB-UniRule"/>
</dbReference>
<dbReference type="GO" id="GO:0005525">
    <property type="term" value="F:GTP binding"/>
    <property type="evidence" value="ECO:0007669"/>
    <property type="project" value="UniProtKB-UniRule"/>
</dbReference>
<dbReference type="InterPro" id="IPR027417">
    <property type="entry name" value="P-loop_NTPase"/>
</dbReference>
<evidence type="ECO:0000256" key="2">
    <source>
        <dbReference type="ARBA" id="ARBA00022840"/>
    </source>
</evidence>
<evidence type="ECO:0000256" key="4">
    <source>
        <dbReference type="HAMAP-Rule" id="MF_00636"/>
    </source>
</evidence>
<dbReference type="Proteomes" id="UP000190409">
    <property type="component" value="Unassembled WGS sequence"/>
</dbReference>
<feature type="domain" description="RapZ C-terminal" evidence="6">
    <location>
        <begin position="168"/>
        <end position="286"/>
    </location>
</feature>
<comment type="caution">
    <text evidence="7">The sequence shown here is derived from an EMBL/GenBank/DDBJ whole genome shotgun (WGS) entry which is preliminary data.</text>
</comment>
<sequence>MNEQVEVVIITGMSGAGKTVAIQSFEDMGYYCIDNMPPELLPTFWELTQQSGRFSKVALVMDLRMKDFFKQVEGAVSQVEETPYIVKKVLFLDAKEEELVSRYKESRRSHPLAQDGRVIEGIQQEKELLANIKRKAQLVIDTTDLTPRQLREKLLKAFSDSETGDLFRIELVSFGFKHGLPIDADIAMDVRFLPNPYYIPELREKTGVDQEVYDYVMQQAETEEFFNRFMHLLALNLPGYKREGKSNVNIAIGCTGGHHRSVALVERVAQQLRSDGYNVNISHRDKDKTKESVVRS</sequence>
<dbReference type="Pfam" id="PF03668">
    <property type="entry name" value="RapZ-like_N"/>
    <property type="match status" value="1"/>
</dbReference>
<evidence type="ECO:0000256" key="3">
    <source>
        <dbReference type="ARBA" id="ARBA00023134"/>
    </source>
</evidence>
<dbReference type="NCBIfam" id="NF003828">
    <property type="entry name" value="PRK05416.1"/>
    <property type="match status" value="1"/>
</dbReference>
<gene>
    <name evidence="7" type="ORF">BWX42_01830</name>
</gene>
<dbReference type="PANTHER" id="PTHR30448">
    <property type="entry name" value="RNASE ADAPTER PROTEIN RAPZ"/>
    <property type="match status" value="1"/>
</dbReference>
<dbReference type="SUPFAM" id="SSF52540">
    <property type="entry name" value="P-loop containing nucleoside triphosphate hydrolases"/>
    <property type="match status" value="1"/>
</dbReference>
<evidence type="ECO:0000313" key="8">
    <source>
        <dbReference type="Proteomes" id="UP000190409"/>
    </source>
</evidence>
<evidence type="ECO:0000259" key="5">
    <source>
        <dbReference type="Pfam" id="PF03668"/>
    </source>
</evidence>
<dbReference type="EMBL" id="MUYF01000003">
    <property type="protein sequence ID" value="OOL80688.1"/>
    <property type="molecule type" value="Genomic_DNA"/>
</dbReference>
<feature type="domain" description="RapZ-like N-terminal" evidence="5">
    <location>
        <begin position="5"/>
        <end position="159"/>
    </location>
</feature>
<protein>
    <submittedName>
        <fullName evidence="7">RNase adaptor protein RapZ</fullName>
    </submittedName>
</protein>
<dbReference type="Gene3D" id="3.40.50.300">
    <property type="entry name" value="P-loop containing nucleotide triphosphate hydrolases"/>
    <property type="match status" value="1"/>
</dbReference>
<dbReference type="InterPro" id="IPR053930">
    <property type="entry name" value="RapZ-like_N"/>
</dbReference>
<keyword evidence="2 4" id="KW-0067">ATP-binding</keyword>
<dbReference type="AlphaFoldDB" id="A0A1S8KLR5"/>
<dbReference type="InterPro" id="IPR005337">
    <property type="entry name" value="RapZ-like"/>
</dbReference>
<accession>A0A1S8KLR5</accession>
<feature type="binding site" evidence="4">
    <location>
        <begin position="12"/>
        <end position="19"/>
    </location>
    <ligand>
        <name>ATP</name>
        <dbReference type="ChEBI" id="CHEBI:30616"/>
    </ligand>
</feature>
<dbReference type="HAMAP" id="MF_00636">
    <property type="entry name" value="RapZ_like"/>
    <property type="match status" value="1"/>
</dbReference>
<reference evidence="7 8" key="1">
    <citation type="submission" date="2017-01" db="EMBL/GenBank/DDBJ databases">
        <title>Complete Genome Sequence of Dolosigranulum pigrum isolated from a Patient with interstitial lung disease.</title>
        <authorList>
            <person name="Mukhopadhyay R."/>
            <person name="Joaquin J."/>
            <person name="Hogue R."/>
            <person name="Fitzgerald S."/>
            <person name="Jospin G."/>
            <person name="Eisen J.A."/>
            <person name="Chaturvedi V."/>
        </authorList>
    </citation>
    <scope>NUCLEOTIDE SEQUENCE [LARGE SCALE GENOMIC DNA]</scope>
    <source>
        <strain evidence="7 8">15S00348</strain>
    </source>
</reference>
<organism evidence="7 8">
    <name type="scientific">Dolosigranulum pigrum</name>
    <dbReference type="NCBI Taxonomy" id="29394"/>
    <lineage>
        <taxon>Bacteria</taxon>
        <taxon>Bacillati</taxon>
        <taxon>Bacillota</taxon>
        <taxon>Bacilli</taxon>
        <taxon>Lactobacillales</taxon>
        <taxon>Carnobacteriaceae</taxon>
        <taxon>Dolosigranulum</taxon>
    </lineage>
</organism>
<evidence type="ECO:0000259" key="6">
    <source>
        <dbReference type="Pfam" id="PF22740"/>
    </source>
</evidence>
<dbReference type="RefSeq" id="WP_077862224.1">
    <property type="nucleotide sequence ID" value="NZ_CALFGV010000019.1"/>
</dbReference>